<gene>
    <name evidence="1" type="ORF">BJX63DRAFT_421930</name>
</gene>
<accession>A0ABR4H9Q3</accession>
<name>A0ABR4H9Q3_9EURO</name>
<organism evidence="1 2">
    <name type="scientific">Aspergillus granulosus</name>
    <dbReference type="NCBI Taxonomy" id="176169"/>
    <lineage>
        <taxon>Eukaryota</taxon>
        <taxon>Fungi</taxon>
        <taxon>Dikarya</taxon>
        <taxon>Ascomycota</taxon>
        <taxon>Pezizomycotina</taxon>
        <taxon>Eurotiomycetes</taxon>
        <taxon>Eurotiomycetidae</taxon>
        <taxon>Eurotiales</taxon>
        <taxon>Aspergillaceae</taxon>
        <taxon>Aspergillus</taxon>
        <taxon>Aspergillus subgen. Nidulantes</taxon>
    </lineage>
</organism>
<evidence type="ECO:0000313" key="2">
    <source>
        <dbReference type="Proteomes" id="UP001610334"/>
    </source>
</evidence>
<sequence>MPNVPEFGSLPFDHYVIAKWDSTSPLSKSEQKRALVEQWVKLGHYGRREYVDQPPIKQEIPPDVPRDLLTEHDRVLDKRPEQTLWIRTWFGDKDSKASQEAADAGYAKVYRHAVQGDIDTAENQSNGLMGEVLMFTDRHEFGRGFRSEASSSGLDPDIRDGIALGTPGSLPWYVLRAMMHCPDHVVTWSQRHLQDPEEELDKYQKVLVVVVDRKACEDGWVLMFALNHKGAILPLRARNKAYWVDMTVIGWISDCTPLNEMGEDSDDEQEMYMAEGDGWDYTPDTAEHL</sequence>
<evidence type="ECO:0000313" key="1">
    <source>
        <dbReference type="EMBL" id="KAL2812194.1"/>
    </source>
</evidence>
<dbReference type="EMBL" id="JBFXLT010000050">
    <property type="protein sequence ID" value="KAL2812194.1"/>
    <property type="molecule type" value="Genomic_DNA"/>
</dbReference>
<dbReference type="Proteomes" id="UP001610334">
    <property type="component" value="Unassembled WGS sequence"/>
</dbReference>
<protein>
    <submittedName>
        <fullName evidence="1">Uncharacterized protein</fullName>
    </submittedName>
</protein>
<comment type="caution">
    <text evidence="1">The sequence shown here is derived from an EMBL/GenBank/DDBJ whole genome shotgun (WGS) entry which is preliminary data.</text>
</comment>
<keyword evidence="2" id="KW-1185">Reference proteome</keyword>
<reference evidence="1 2" key="1">
    <citation type="submission" date="2024-07" db="EMBL/GenBank/DDBJ databases">
        <title>Section-level genome sequencing and comparative genomics of Aspergillus sections Usti and Cavernicolus.</title>
        <authorList>
            <consortium name="Lawrence Berkeley National Laboratory"/>
            <person name="Nybo J.L."/>
            <person name="Vesth T.C."/>
            <person name="Theobald S."/>
            <person name="Frisvad J.C."/>
            <person name="Larsen T.O."/>
            <person name="Kjaerboelling I."/>
            <person name="Rothschild-Mancinelli K."/>
            <person name="Lyhne E.K."/>
            <person name="Kogle M.E."/>
            <person name="Barry K."/>
            <person name="Clum A."/>
            <person name="Na H."/>
            <person name="Ledsgaard L."/>
            <person name="Lin J."/>
            <person name="Lipzen A."/>
            <person name="Kuo A."/>
            <person name="Riley R."/>
            <person name="Mondo S."/>
            <person name="Labutti K."/>
            <person name="Haridas S."/>
            <person name="Pangalinan J."/>
            <person name="Salamov A.A."/>
            <person name="Simmons B.A."/>
            <person name="Magnuson J.K."/>
            <person name="Chen J."/>
            <person name="Drula E."/>
            <person name="Henrissat B."/>
            <person name="Wiebenga A."/>
            <person name="Lubbers R.J."/>
            <person name="Gomes A.C."/>
            <person name="Makela M.R."/>
            <person name="Stajich J."/>
            <person name="Grigoriev I.V."/>
            <person name="Mortensen U.H."/>
            <person name="De Vries R.P."/>
            <person name="Baker S.E."/>
            <person name="Andersen M.R."/>
        </authorList>
    </citation>
    <scope>NUCLEOTIDE SEQUENCE [LARGE SCALE GENOMIC DNA]</scope>
    <source>
        <strain evidence="1 2">CBS 588.65</strain>
    </source>
</reference>
<proteinExistence type="predicted"/>